<evidence type="ECO:0000313" key="2">
    <source>
        <dbReference type="Proteomes" id="UP000604066"/>
    </source>
</evidence>
<dbReference type="RefSeq" id="WP_028052459.1">
    <property type="nucleotide sequence ID" value="NZ_ATYG01000021.1"/>
</dbReference>
<comment type="caution">
    <text evidence="1">The sequence shown here is derived from an EMBL/GenBank/DDBJ whole genome shotgun (WGS) entry which is preliminary data.</text>
</comment>
<accession>A0ABX2R7K2</accession>
<dbReference type="Proteomes" id="UP000604066">
    <property type="component" value="Unassembled WGS sequence"/>
</dbReference>
<organism evidence="1 2">
    <name type="scientific">Carboxydothermus ferrireducens DSM 11255</name>
    <dbReference type="NCBI Taxonomy" id="1119529"/>
    <lineage>
        <taxon>Bacteria</taxon>
        <taxon>Bacillati</taxon>
        <taxon>Bacillota</taxon>
        <taxon>Clostridia</taxon>
        <taxon>Thermoanaerobacterales</taxon>
        <taxon>Thermoanaerobacteraceae</taxon>
        <taxon>Carboxydothermus</taxon>
    </lineage>
</organism>
<gene>
    <name evidence="1" type="ORF">HDG70_000857</name>
</gene>
<sequence length="61" mass="7050">MNGLIVVVKRGDEIKELYLKADNPCEAYEFVMDIFDWGVLAILNEEGLEYLKNKFLGVLNR</sequence>
<keyword evidence="2" id="KW-1185">Reference proteome</keyword>
<evidence type="ECO:0000313" key="1">
    <source>
        <dbReference type="EMBL" id="NYE57151.1"/>
    </source>
</evidence>
<protein>
    <submittedName>
        <fullName evidence="1">Uncharacterized protein</fullName>
    </submittedName>
</protein>
<name>A0ABX2R7K2_9THEO</name>
<reference evidence="1 2" key="1">
    <citation type="submission" date="2020-07" db="EMBL/GenBank/DDBJ databases">
        <title>Genomic Encyclopedia of Type Strains, Phase III (KMG-III): the genomes of soil and plant-associated and newly described type strains.</title>
        <authorList>
            <person name="Whitman W."/>
        </authorList>
    </citation>
    <scope>NUCLEOTIDE SEQUENCE [LARGE SCALE GENOMIC DNA]</scope>
    <source>
        <strain evidence="1 2">DSM 11255</strain>
    </source>
</reference>
<proteinExistence type="predicted"/>
<dbReference type="EMBL" id="JACCBS010000001">
    <property type="protein sequence ID" value="NYE57151.1"/>
    <property type="molecule type" value="Genomic_DNA"/>
</dbReference>